<organism evidence="7 8">
    <name type="scientific">Chenopodium quinoa</name>
    <name type="common">Quinoa</name>
    <dbReference type="NCBI Taxonomy" id="63459"/>
    <lineage>
        <taxon>Eukaryota</taxon>
        <taxon>Viridiplantae</taxon>
        <taxon>Streptophyta</taxon>
        <taxon>Embryophyta</taxon>
        <taxon>Tracheophyta</taxon>
        <taxon>Spermatophyta</taxon>
        <taxon>Magnoliopsida</taxon>
        <taxon>eudicotyledons</taxon>
        <taxon>Gunneridae</taxon>
        <taxon>Pentapetalae</taxon>
        <taxon>Caryophyllales</taxon>
        <taxon>Chenopodiaceae</taxon>
        <taxon>Chenopodioideae</taxon>
        <taxon>Atripliceae</taxon>
        <taxon>Chenopodium</taxon>
    </lineage>
</organism>
<keyword evidence="8" id="KW-1185">Reference proteome</keyword>
<evidence type="ECO:0000256" key="1">
    <source>
        <dbReference type="ARBA" id="ARBA00022737"/>
    </source>
</evidence>
<keyword evidence="2" id="KW-0547">Nucleotide-binding</keyword>
<dbReference type="PANTHER" id="PTHR47186:SF13">
    <property type="entry name" value="DISEASE RESISTANCE PROTEIN RGA3"/>
    <property type="match status" value="1"/>
</dbReference>
<dbReference type="GO" id="GO:0043531">
    <property type="term" value="F:ADP binding"/>
    <property type="evidence" value="ECO:0007669"/>
    <property type="project" value="InterPro"/>
</dbReference>
<dbReference type="GO" id="GO:0006952">
    <property type="term" value="P:defense response"/>
    <property type="evidence" value="ECO:0007669"/>
    <property type="project" value="UniProtKB-KW"/>
</dbReference>
<reference evidence="7" key="1">
    <citation type="journal article" date="2017" name="Nature">
        <title>The genome of Chenopodium quinoa.</title>
        <authorList>
            <person name="Jarvis D.E."/>
            <person name="Ho Y.S."/>
            <person name="Lightfoot D.J."/>
            <person name="Schmoeckel S.M."/>
            <person name="Li B."/>
            <person name="Borm T.J.A."/>
            <person name="Ohyanagi H."/>
            <person name="Mineta K."/>
            <person name="Michell C.T."/>
            <person name="Saber N."/>
            <person name="Kharbatia N.M."/>
            <person name="Rupper R.R."/>
            <person name="Sharp A.R."/>
            <person name="Dally N."/>
            <person name="Boughton B.A."/>
            <person name="Woo Y.H."/>
            <person name="Gao G."/>
            <person name="Schijlen E.G.W.M."/>
            <person name="Guo X."/>
            <person name="Momin A.A."/>
            <person name="Negrao S."/>
            <person name="Al-Babili S."/>
            <person name="Gehring C."/>
            <person name="Roessner U."/>
            <person name="Jung C."/>
            <person name="Murphy K."/>
            <person name="Arold S.T."/>
            <person name="Gojobori T."/>
            <person name="van der Linden C.G."/>
            <person name="van Loo E.N."/>
            <person name="Jellen E.N."/>
            <person name="Maughan P.J."/>
            <person name="Tester M."/>
        </authorList>
    </citation>
    <scope>NUCLEOTIDE SEQUENCE [LARGE SCALE GENOMIC DNA]</scope>
    <source>
        <strain evidence="7">cv. PI 614886</strain>
    </source>
</reference>
<dbReference type="Pfam" id="PF23598">
    <property type="entry name" value="LRR_14"/>
    <property type="match status" value="1"/>
</dbReference>
<dbReference type="SUPFAM" id="SSF52047">
    <property type="entry name" value="RNI-like"/>
    <property type="match status" value="1"/>
</dbReference>
<dbReference type="InterPro" id="IPR002182">
    <property type="entry name" value="NB-ARC"/>
</dbReference>
<feature type="domain" description="Disease resistance N-terminal" evidence="5">
    <location>
        <begin position="11"/>
        <end position="63"/>
    </location>
</feature>
<dbReference type="Pfam" id="PF18052">
    <property type="entry name" value="Rx_N"/>
    <property type="match status" value="1"/>
</dbReference>
<evidence type="ECO:0000259" key="5">
    <source>
        <dbReference type="Pfam" id="PF18052"/>
    </source>
</evidence>
<dbReference type="Gene3D" id="3.80.10.10">
    <property type="entry name" value="Ribonuclease Inhibitor"/>
    <property type="match status" value="1"/>
</dbReference>
<name>A0A803KU77_CHEQI</name>
<dbReference type="Pfam" id="PF00931">
    <property type="entry name" value="NB-ARC"/>
    <property type="match status" value="1"/>
</dbReference>
<evidence type="ECO:0000259" key="6">
    <source>
        <dbReference type="Pfam" id="PF23598"/>
    </source>
</evidence>
<evidence type="ECO:0000313" key="8">
    <source>
        <dbReference type="Proteomes" id="UP000596660"/>
    </source>
</evidence>
<evidence type="ECO:0000259" key="4">
    <source>
        <dbReference type="Pfam" id="PF00931"/>
    </source>
</evidence>
<keyword evidence="3" id="KW-0611">Plant defense</keyword>
<keyword evidence="1" id="KW-0677">Repeat</keyword>
<dbReference type="SUPFAM" id="SSF52540">
    <property type="entry name" value="P-loop containing nucleoside triphosphate hydrolases"/>
    <property type="match status" value="1"/>
</dbReference>
<dbReference type="OMA" id="PEDTCKL"/>
<sequence length="389" mass="44155">MEAATALTVAQMLTIKNFLLDADSKCQELTNEGQYWVQNLKDVVYDADDLLDEFNTISHQLKEMPGGIGGLGKTALAQLVFEDHRIKEAFQEKMYWVCVSENFDRDQILGKIHKEKNKECTLQKIHRNVQKLTEGKRSLTHMPEDISKLVNLRVLVLSECESLTHMPAGMGELLQLRILTHLPEGMGGLLHLSLKELPEDTCKLVNLRVLDMKGCNSFTHMPAGMGKLTCLHTLPTFLLSKDDDKKGKLRDLAALISNLSGDLDVKDYKYEGYLISSTVLHVKLRSLKLSCKLKSSHPFKETLMESLFCNHQFQHLEMEYYGGTKLPSFALGLVRIDLRKCDRLQHLPSSLSQLCHLKKLCLRYMQNLEYIDSNAPSSSTNFFPALEKL</sequence>
<dbReference type="InterPro" id="IPR055414">
    <property type="entry name" value="LRR_R13L4/SHOC2-like"/>
</dbReference>
<dbReference type="InterPro" id="IPR027417">
    <property type="entry name" value="P-loop_NTPase"/>
</dbReference>
<evidence type="ECO:0008006" key="9">
    <source>
        <dbReference type="Google" id="ProtNLM"/>
    </source>
</evidence>
<feature type="domain" description="NB-ARC" evidence="4">
    <location>
        <begin position="67"/>
        <end position="139"/>
    </location>
</feature>
<dbReference type="InterPro" id="IPR041118">
    <property type="entry name" value="Rx_N"/>
</dbReference>
<proteinExistence type="predicted"/>
<dbReference type="InterPro" id="IPR032675">
    <property type="entry name" value="LRR_dom_sf"/>
</dbReference>
<evidence type="ECO:0000256" key="2">
    <source>
        <dbReference type="ARBA" id="ARBA00022741"/>
    </source>
</evidence>
<dbReference type="Gene3D" id="1.20.5.4130">
    <property type="match status" value="1"/>
</dbReference>
<evidence type="ECO:0000313" key="7">
    <source>
        <dbReference type="EnsemblPlants" id="AUR62002585-RA:cds"/>
    </source>
</evidence>
<dbReference type="Gramene" id="AUR62002585-RA">
    <property type="protein sequence ID" value="AUR62002585-RA:cds"/>
    <property type="gene ID" value="AUR62002585"/>
</dbReference>
<accession>A0A803KU77</accession>
<feature type="domain" description="Disease resistance R13L4/SHOC-2-like LRR" evidence="6">
    <location>
        <begin position="142"/>
        <end position="363"/>
    </location>
</feature>
<dbReference type="GO" id="GO:0051707">
    <property type="term" value="P:response to other organism"/>
    <property type="evidence" value="ECO:0007669"/>
    <property type="project" value="UniProtKB-ARBA"/>
</dbReference>
<dbReference type="Proteomes" id="UP000596660">
    <property type="component" value="Unplaced"/>
</dbReference>
<dbReference type="EnsemblPlants" id="AUR62002585-RA">
    <property type="protein sequence ID" value="AUR62002585-RA:cds"/>
    <property type="gene ID" value="AUR62002585"/>
</dbReference>
<evidence type="ECO:0000256" key="3">
    <source>
        <dbReference type="ARBA" id="ARBA00022821"/>
    </source>
</evidence>
<protein>
    <recommendedName>
        <fullName evidence="9">Rx N-terminal domain-containing protein</fullName>
    </recommendedName>
</protein>
<dbReference type="AlphaFoldDB" id="A0A803KU77"/>
<dbReference type="PANTHER" id="PTHR47186">
    <property type="entry name" value="LEUCINE-RICH REPEAT-CONTAINING PROTEIN 57"/>
    <property type="match status" value="1"/>
</dbReference>
<reference evidence="7" key="2">
    <citation type="submission" date="2021-03" db="UniProtKB">
        <authorList>
            <consortium name="EnsemblPlants"/>
        </authorList>
    </citation>
    <scope>IDENTIFICATION</scope>
</reference>